<dbReference type="EMBL" id="JBHSFH010000011">
    <property type="protein sequence ID" value="MFC4496488.1"/>
    <property type="molecule type" value="Genomic_DNA"/>
</dbReference>
<accession>A0ABV9AD28</accession>
<dbReference type="Gene3D" id="3.90.25.10">
    <property type="entry name" value="UDP-galactose 4-epimerase, domain 1"/>
    <property type="match status" value="1"/>
</dbReference>
<dbReference type="PANTHER" id="PTHR43162">
    <property type="match status" value="1"/>
</dbReference>
<protein>
    <submittedName>
        <fullName evidence="2">NAD(P)H-binding protein</fullName>
    </submittedName>
</protein>
<dbReference type="PANTHER" id="PTHR43162:SF1">
    <property type="entry name" value="PRESTALK A DIFFERENTIATION PROTEIN A"/>
    <property type="match status" value="1"/>
</dbReference>
<sequence>MILVTGATGTVGREVVRRLPPDGPVRILTRRPDRAGDVADHIEVAVGDYGETRSLERALRGVRRVFLVTAGVGGDDDERFLRAARAADVRLIVKLSAAAVTNPGADDAITRWQRRCEALLRASGTEWTLLRPRAFMSNTLAWAPLIASGRPVSALYGTSLNSCVDPRDIADVAVRTLTEEGHEGRAYTLTGPEAVSAAQQTACLAELLGRPVPFEELDPARARAAYLRRYPEHVAEALLLGAEQQRDGAKARVEQTVREVTGRPARSYAEWAADHLRMFGSGVP</sequence>
<dbReference type="Pfam" id="PF13460">
    <property type="entry name" value="NAD_binding_10"/>
    <property type="match status" value="1"/>
</dbReference>
<dbReference type="Proteomes" id="UP001595997">
    <property type="component" value="Unassembled WGS sequence"/>
</dbReference>
<gene>
    <name evidence="2" type="ORF">ACFPA8_20380</name>
</gene>
<comment type="caution">
    <text evidence="2">The sequence shown here is derived from an EMBL/GenBank/DDBJ whole genome shotgun (WGS) entry which is preliminary data.</text>
</comment>
<evidence type="ECO:0000313" key="2">
    <source>
        <dbReference type="EMBL" id="MFC4496488.1"/>
    </source>
</evidence>
<dbReference type="Gene3D" id="3.40.50.720">
    <property type="entry name" value="NAD(P)-binding Rossmann-like Domain"/>
    <property type="match status" value="1"/>
</dbReference>
<dbReference type="SUPFAM" id="SSF51735">
    <property type="entry name" value="NAD(P)-binding Rossmann-fold domains"/>
    <property type="match status" value="1"/>
</dbReference>
<dbReference type="InterPro" id="IPR036291">
    <property type="entry name" value="NAD(P)-bd_dom_sf"/>
</dbReference>
<evidence type="ECO:0000313" key="3">
    <source>
        <dbReference type="Proteomes" id="UP001595997"/>
    </source>
</evidence>
<organism evidence="2 3">
    <name type="scientific">Streptomyces ovatisporus</name>
    <dbReference type="NCBI Taxonomy" id="1128682"/>
    <lineage>
        <taxon>Bacteria</taxon>
        <taxon>Bacillati</taxon>
        <taxon>Actinomycetota</taxon>
        <taxon>Actinomycetes</taxon>
        <taxon>Kitasatosporales</taxon>
        <taxon>Streptomycetaceae</taxon>
        <taxon>Streptomyces</taxon>
    </lineage>
</organism>
<dbReference type="InterPro" id="IPR016040">
    <property type="entry name" value="NAD(P)-bd_dom"/>
</dbReference>
<name>A0ABV9AD28_9ACTN</name>
<dbReference type="InterPro" id="IPR051604">
    <property type="entry name" value="Ergot_Alk_Oxidoreductase"/>
</dbReference>
<evidence type="ECO:0000259" key="1">
    <source>
        <dbReference type="Pfam" id="PF13460"/>
    </source>
</evidence>
<keyword evidence="3" id="KW-1185">Reference proteome</keyword>
<feature type="domain" description="NAD(P)-binding" evidence="1">
    <location>
        <begin position="6"/>
        <end position="179"/>
    </location>
</feature>
<dbReference type="RefSeq" id="WP_386450590.1">
    <property type="nucleotide sequence ID" value="NZ_JBHSFH010000011.1"/>
</dbReference>
<reference evidence="3" key="1">
    <citation type="journal article" date="2019" name="Int. J. Syst. Evol. Microbiol.">
        <title>The Global Catalogue of Microorganisms (GCM) 10K type strain sequencing project: providing services to taxonomists for standard genome sequencing and annotation.</title>
        <authorList>
            <consortium name="The Broad Institute Genomics Platform"/>
            <consortium name="The Broad Institute Genome Sequencing Center for Infectious Disease"/>
            <person name="Wu L."/>
            <person name="Ma J."/>
        </authorList>
    </citation>
    <scope>NUCLEOTIDE SEQUENCE [LARGE SCALE GENOMIC DNA]</scope>
    <source>
        <strain evidence="3">CGMCC 4.7357</strain>
    </source>
</reference>
<proteinExistence type="predicted"/>